<gene>
    <name evidence="1" type="ORF">HHI36_006290</name>
</gene>
<evidence type="ECO:0000313" key="1">
    <source>
        <dbReference type="EMBL" id="KAL3283136.1"/>
    </source>
</evidence>
<comment type="caution">
    <text evidence="1">The sequence shown here is derived from an EMBL/GenBank/DDBJ whole genome shotgun (WGS) entry which is preliminary data.</text>
</comment>
<organism evidence="1 2">
    <name type="scientific">Cryptolaemus montrouzieri</name>
    <dbReference type="NCBI Taxonomy" id="559131"/>
    <lineage>
        <taxon>Eukaryota</taxon>
        <taxon>Metazoa</taxon>
        <taxon>Ecdysozoa</taxon>
        <taxon>Arthropoda</taxon>
        <taxon>Hexapoda</taxon>
        <taxon>Insecta</taxon>
        <taxon>Pterygota</taxon>
        <taxon>Neoptera</taxon>
        <taxon>Endopterygota</taxon>
        <taxon>Coleoptera</taxon>
        <taxon>Polyphaga</taxon>
        <taxon>Cucujiformia</taxon>
        <taxon>Coccinelloidea</taxon>
        <taxon>Coccinellidae</taxon>
        <taxon>Scymninae</taxon>
        <taxon>Scymnini</taxon>
        <taxon>Cryptolaemus</taxon>
    </lineage>
</organism>
<proteinExistence type="predicted"/>
<evidence type="ECO:0000313" key="2">
    <source>
        <dbReference type="Proteomes" id="UP001516400"/>
    </source>
</evidence>
<reference evidence="1 2" key="1">
    <citation type="journal article" date="2021" name="BMC Biol.">
        <title>Horizontally acquired antibacterial genes associated with adaptive radiation of ladybird beetles.</title>
        <authorList>
            <person name="Li H.S."/>
            <person name="Tang X.F."/>
            <person name="Huang Y.H."/>
            <person name="Xu Z.Y."/>
            <person name="Chen M.L."/>
            <person name="Du X.Y."/>
            <person name="Qiu B.Y."/>
            <person name="Chen P.T."/>
            <person name="Zhang W."/>
            <person name="Slipinski A."/>
            <person name="Escalona H.E."/>
            <person name="Waterhouse R.M."/>
            <person name="Zwick A."/>
            <person name="Pang H."/>
        </authorList>
    </citation>
    <scope>NUCLEOTIDE SEQUENCE [LARGE SCALE GENOMIC DNA]</scope>
    <source>
        <strain evidence="1">SYSU2018</strain>
    </source>
</reference>
<sequence>MVLNQKLPFIFKIYQSINGRDPTQSTNVYLARETWIKNCYESLVPPEKRMIRQMACLNYRDRCETSFEALEILTVPWCPILVCLFYEIIDVLSYNSDFHAYNTRFQDDIHIPCYRLNRLQRGPEYSAFKLCNKLANKVIVLPISEV</sequence>
<accession>A0ABD2NXR2</accession>
<keyword evidence="2" id="KW-1185">Reference proteome</keyword>
<dbReference type="Proteomes" id="UP001516400">
    <property type="component" value="Unassembled WGS sequence"/>
</dbReference>
<protein>
    <submittedName>
        <fullName evidence="1">Uncharacterized protein</fullName>
    </submittedName>
</protein>
<name>A0ABD2NXR2_9CUCU</name>
<dbReference type="EMBL" id="JABFTP020000144">
    <property type="protein sequence ID" value="KAL3283136.1"/>
    <property type="molecule type" value="Genomic_DNA"/>
</dbReference>
<dbReference type="AlphaFoldDB" id="A0ABD2NXR2"/>